<organism evidence="4 5">
    <name type="scientific">Hufsiella arboris</name>
    <dbReference type="NCBI Taxonomy" id="2695275"/>
    <lineage>
        <taxon>Bacteria</taxon>
        <taxon>Pseudomonadati</taxon>
        <taxon>Bacteroidota</taxon>
        <taxon>Sphingobacteriia</taxon>
        <taxon>Sphingobacteriales</taxon>
        <taxon>Sphingobacteriaceae</taxon>
        <taxon>Hufsiella</taxon>
    </lineage>
</organism>
<feature type="transmembrane region" description="Helical" evidence="2">
    <location>
        <begin position="72"/>
        <end position="93"/>
    </location>
</feature>
<keyword evidence="2" id="KW-0472">Membrane</keyword>
<protein>
    <recommendedName>
        <fullName evidence="3">Signal transduction histidine kinase internal region domain-containing protein</fullName>
    </recommendedName>
</protein>
<gene>
    <name evidence="4" type="ORF">GS399_05190</name>
</gene>
<reference evidence="4 5" key="1">
    <citation type="submission" date="2019-11" db="EMBL/GenBank/DDBJ databases">
        <title>Pedobacter sp. HMF7647 Genome sequencing and assembly.</title>
        <authorList>
            <person name="Kang H."/>
            <person name="Kim H."/>
            <person name="Joh K."/>
        </authorList>
    </citation>
    <scope>NUCLEOTIDE SEQUENCE [LARGE SCALE GENOMIC DNA]</scope>
    <source>
        <strain evidence="4 5">HMF7647</strain>
    </source>
</reference>
<keyword evidence="1" id="KW-0175">Coiled coil</keyword>
<feature type="transmembrane region" description="Helical" evidence="2">
    <location>
        <begin position="113"/>
        <end position="135"/>
    </location>
</feature>
<dbReference type="InterPro" id="IPR010559">
    <property type="entry name" value="Sig_transdc_His_kin_internal"/>
</dbReference>
<keyword evidence="5" id="KW-1185">Reference proteome</keyword>
<feature type="transmembrane region" description="Helical" evidence="2">
    <location>
        <begin position="12"/>
        <end position="33"/>
    </location>
</feature>
<dbReference type="EMBL" id="WVHT01000002">
    <property type="protein sequence ID" value="MXV50359.1"/>
    <property type="molecule type" value="Genomic_DNA"/>
</dbReference>
<feature type="domain" description="Signal transduction histidine kinase internal region" evidence="3">
    <location>
        <begin position="170"/>
        <end position="243"/>
    </location>
</feature>
<evidence type="ECO:0000256" key="2">
    <source>
        <dbReference type="SAM" id="Phobius"/>
    </source>
</evidence>
<dbReference type="Proteomes" id="UP000466586">
    <property type="component" value="Unassembled WGS sequence"/>
</dbReference>
<evidence type="ECO:0000259" key="3">
    <source>
        <dbReference type="Pfam" id="PF06580"/>
    </source>
</evidence>
<feature type="coiled-coil region" evidence="1">
    <location>
        <begin position="142"/>
        <end position="176"/>
    </location>
</feature>
<evidence type="ECO:0000313" key="5">
    <source>
        <dbReference type="Proteomes" id="UP000466586"/>
    </source>
</evidence>
<keyword evidence="2" id="KW-1133">Transmembrane helix</keyword>
<dbReference type="InterPro" id="IPR050640">
    <property type="entry name" value="Bact_2-comp_sensor_kinase"/>
</dbReference>
<dbReference type="GO" id="GO:0000155">
    <property type="term" value="F:phosphorelay sensor kinase activity"/>
    <property type="evidence" value="ECO:0007669"/>
    <property type="project" value="InterPro"/>
</dbReference>
<dbReference type="GO" id="GO:0016020">
    <property type="term" value="C:membrane"/>
    <property type="evidence" value="ECO:0007669"/>
    <property type="project" value="InterPro"/>
</dbReference>
<sequence>MSSIKSGFTPPLSVHLAGWAALIVYEISMYYFVFSTFSSVSRYATYYGLNISLFYLHAYGLNLAFDQRKLPYLRAAGWVLAEILLYVVVNNLLDQLIYSKTGPVKFLDFKKNFISLPFFRGIYMMGLSTLCWAFVRMINYRKTAMEAERQSLISAKQNAELERNLALSQNAFLQQQINPHMLFNSLHFIQANISKQSTRLASEGVMLLADVMRYSLEGADPSGYTTLENEIEQVKNIISLSALHKDGRQYLDLDISGDFSSVKVLPLLLVTLTENVLKHGDLSDPRDPANIRISIDKNQQLSYISSNKKNEIHKPGYGLGIGNTLTRLETAYPGKYQFDTRQAGQYFHLTLKLSLLP</sequence>
<proteinExistence type="predicted"/>
<dbReference type="AlphaFoldDB" id="A0A7K1Y8F0"/>
<evidence type="ECO:0000313" key="4">
    <source>
        <dbReference type="EMBL" id="MXV50359.1"/>
    </source>
</evidence>
<dbReference type="Pfam" id="PF06580">
    <property type="entry name" value="His_kinase"/>
    <property type="match status" value="1"/>
</dbReference>
<dbReference type="PANTHER" id="PTHR34220">
    <property type="entry name" value="SENSOR HISTIDINE KINASE YPDA"/>
    <property type="match status" value="1"/>
</dbReference>
<dbReference type="RefSeq" id="WP_160843536.1">
    <property type="nucleotide sequence ID" value="NZ_WVHT01000002.1"/>
</dbReference>
<keyword evidence="2" id="KW-0812">Transmembrane</keyword>
<accession>A0A7K1Y8F0</accession>
<comment type="caution">
    <text evidence="4">The sequence shown here is derived from an EMBL/GenBank/DDBJ whole genome shotgun (WGS) entry which is preliminary data.</text>
</comment>
<dbReference type="PANTHER" id="PTHR34220:SF7">
    <property type="entry name" value="SENSOR HISTIDINE KINASE YPDA"/>
    <property type="match status" value="1"/>
</dbReference>
<feature type="transmembrane region" description="Helical" evidence="2">
    <location>
        <begin position="45"/>
        <end position="65"/>
    </location>
</feature>
<name>A0A7K1Y8F0_9SPHI</name>
<evidence type="ECO:0000256" key="1">
    <source>
        <dbReference type="SAM" id="Coils"/>
    </source>
</evidence>